<feature type="domain" description="Carboxyltransferase" evidence="5">
    <location>
        <begin position="24"/>
        <end position="320"/>
    </location>
</feature>
<evidence type="ECO:0000313" key="7">
    <source>
        <dbReference type="Proteomes" id="UP000245938"/>
    </source>
</evidence>
<dbReference type="InterPro" id="IPR003778">
    <property type="entry name" value="CT_A_B"/>
</dbReference>
<keyword evidence="1" id="KW-0547">Nucleotide-binding</keyword>
<dbReference type="RefSeq" id="WP_109304768.1">
    <property type="nucleotide sequence ID" value="NZ_BJUF01000002.1"/>
</dbReference>
<evidence type="ECO:0000256" key="2">
    <source>
        <dbReference type="ARBA" id="ARBA00022801"/>
    </source>
</evidence>
<proteinExistence type="predicted"/>
<dbReference type="SUPFAM" id="SSF50891">
    <property type="entry name" value="Cyclophilin-like"/>
    <property type="match status" value="1"/>
</dbReference>
<name>A0A2U3APZ2_9BACL</name>
<sequence>MSITCVKGGTLASFQDEGRIGHQNLGIIVSGAMDSYALKIANIIVGNTRSSACLEITMRGTILRADKDMLIAITGGDLHPVIDHIPVPQWRPVFIKAGSILKFKGAITGLRSYLAVSGGFSLEDFLGSHSTYLRAKVGGFKGRALQVDDRIEIGQVTSQRLAMTQQLATDTIGAFNGTSWHVRPDFYKKNRSTFMIRFIKGPEYDWFNEESQQKFTLQQYTIASSSDRMGYRLEGQSLEKISDSEMVSEAIANGTVQISNNGLPIVLLADRQTTGGYPRVAQICTADLYKFGQMKPADKIHFKEISLNEAYKELAELERTLRQIELSITFKTNRGSVRENQEKP</sequence>
<dbReference type="PANTHER" id="PTHR43309">
    <property type="entry name" value="5-OXOPROLINASE SUBUNIT C"/>
    <property type="match status" value="1"/>
</dbReference>
<dbReference type="EMBL" id="QFVR01000002">
    <property type="protein sequence ID" value="PWI26597.1"/>
    <property type="molecule type" value="Genomic_DNA"/>
</dbReference>
<dbReference type="Proteomes" id="UP000245938">
    <property type="component" value="Unassembled WGS sequence"/>
</dbReference>
<dbReference type="Gene3D" id="2.40.100.10">
    <property type="entry name" value="Cyclophilin-like"/>
    <property type="match status" value="1"/>
</dbReference>
<dbReference type="SMART" id="SM00797">
    <property type="entry name" value="AHS2"/>
    <property type="match status" value="1"/>
</dbReference>
<protein>
    <submittedName>
        <fullName evidence="6">KipI antagonist</fullName>
    </submittedName>
</protein>
<keyword evidence="4" id="KW-0175">Coiled coil</keyword>
<dbReference type="InterPro" id="IPR029000">
    <property type="entry name" value="Cyclophilin-like_dom_sf"/>
</dbReference>
<evidence type="ECO:0000256" key="4">
    <source>
        <dbReference type="SAM" id="Coils"/>
    </source>
</evidence>
<dbReference type="Pfam" id="PF02626">
    <property type="entry name" value="CT_A_B"/>
    <property type="match status" value="1"/>
</dbReference>
<dbReference type="AlphaFoldDB" id="A0A2U3APZ2"/>
<keyword evidence="2" id="KW-0378">Hydrolase</keyword>
<reference evidence="6 7" key="1">
    <citation type="submission" date="2018-05" db="EMBL/GenBank/DDBJ databases">
        <title>Kurthia sibirica genome sequence.</title>
        <authorList>
            <person name="Maclea K.S."/>
            <person name="Goen A.E."/>
        </authorList>
    </citation>
    <scope>NUCLEOTIDE SEQUENCE [LARGE SCALE GENOMIC DNA]</scope>
    <source>
        <strain evidence="6 7">ATCC 49154</strain>
    </source>
</reference>
<evidence type="ECO:0000313" key="6">
    <source>
        <dbReference type="EMBL" id="PWI26597.1"/>
    </source>
</evidence>
<keyword evidence="7" id="KW-1185">Reference proteome</keyword>
<evidence type="ECO:0000256" key="3">
    <source>
        <dbReference type="ARBA" id="ARBA00022840"/>
    </source>
</evidence>
<dbReference type="PANTHER" id="PTHR43309:SF5">
    <property type="entry name" value="5-OXOPROLINASE SUBUNIT C"/>
    <property type="match status" value="1"/>
</dbReference>
<dbReference type="GO" id="GO:0016787">
    <property type="term" value="F:hydrolase activity"/>
    <property type="evidence" value="ECO:0007669"/>
    <property type="project" value="UniProtKB-KW"/>
</dbReference>
<feature type="coiled-coil region" evidence="4">
    <location>
        <begin position="300"/>
        <end position="334"/>
    </location>
</feature>
<keyword evidence="3" id="KW-0067">ATP-binding</keyword>
<dbReference type="InterPro" id="IPR052708">
    <property type="entry name" value="PxpC"/>
</dbReference>
<organism evidence="6 7">
    <name type="scientific">Kurthia sibirica</name>
    <dbReference type="NCBI Taxonomy" id="202750"/>
    <lineage>
        <taxon>Bacteria</taxon>
        <taxon>Bacillati</taxon>
        <taxon>Bacillota</taxon>
        <taxon>Bacilli</taxon>
        <taxon>Bacillales</taxon>
        <taxon>Caryophanaceae</taxon>
        <taxon>Kurthia</taxon>
    </lineage>
</organism>
<dbReference type="NCBIfam" id="TIGR00724">
    <property type="entry name" value="urea_amlyse_rel"/>
    <property type="match status" value="1"/>
</dbReference>
<evidence type="ECO:0000259" key="5">
    <source>
        <dbReference type="SMART" id="SM00797"/>
    </source>
</evidence>
<evidence type="ECO:0000256" key="1">
    <source>
        <dbReference type="ARBA" id="ARBA00022741"/>
    </source>
</evidence>
<dbReference type="GO" id="GO:0005524">
    <property type="term" value="F:ATP binding"/>
    <property type="evidence" value="ECO:0007669"/>
    <property type="project" value="UniProtKB-KW"/>
</dbReference>
<accession>A0A2U3APZ2</accession>
<comment type="caution">
    <text evidence="6">The sequence shown here is derived from an EMBL/GenBank/DDBJ whole genome shotgun (WGS) entry which is preliminary data.</text>
</comment>
<gene>
    <name evidence="6" type="ORF">DEX24_02205</name>
</gene>
<dbReference type="OrthoDB" id="9782422at2"/>